<proteinExistence type="predicted"/>
<dbReference type="Pfam" id="PF25273">
    <property type="entry name" value="DUF7869"/>
    <property type="match status" value="1"/>
</dbReference>
<accession>A0AAV2ZAC3</accession>
<sequence>MKIKKRCPLIQLASPRSNVCVECSIYKQSLTSQPDASAMEIIGQHTQAAQQMRLKYKEDTDAATEDNLVLTIDYSQNFSLPSTFETPSELYFLSLHWVYLFGVHSASDNVNTNFLYSERKGRKGQQRCRILLMLAHTGMFKRVRLHFLVKGHTKNACDRGFALIRKLVARRNCWTLQHLRDAVETYKNDQNQDFFAFGVYEAKTCI</sequence>
<gene>
    <name evidence="2" type="ORF">N0F65_002138</name>
</gene>
<evidence type="ECO:0000313" key="2">
    <source>
        <dbReference type="EMBL" id="DBA04376.1"/>
    </source>
</evidence>
<evidence type="ECO:0000313" key="3">
    <source>
        <dbReference type="Proteomes" id="UP001146120"/>
    </source>
</evidence>
<dbReference type="Proteomes" id="UP001146120">
    <property type="component" value="Unassembled WGS sequence"/>
</dbReference>
<dbReference type="PANTHER" id="PTHR34415">
    <property type="entry name" value="INTEGRASE CATALYTIC DOMAIN-CONTAINING PROTEIN"/>
    <property type="match status" value="1"/>
</dbReference>
<protein>
    <recommendedName>
        <fullName evidence="1">DUF7869 domain-containing protein</fullName>
    </recommendedName>
</protein>
<organism evidence="2 3">
    <name type="scientific">Lagenidium giganteum</name>
    <dbReference type="NCBI Taxonomy" id="4803"/>
    <lineage>
        <taxon>Eukaryota</taxon>
        <taxon>Sar</taxon>
        <taxon>Stramenopiles</taxon>
        <taxon>Oomycota</taxon>
        <taxon>Peronosporomycetes</taxon>
        <taxon>Pythiales</taxon>
        <taxon>Pythiaceae</taxon>
    </lineage>
</organism>
<feature type="domain" description="DUF7869" evidence="1">
    <location>
        <begin position="130"/>
        <end position="192"/>
    </location>
</feature>
<reference evidence="2" key="1">
    <citation type="submission" date="2022-11" db="EMBL/GenBank/DDBJ databases">
        <authorList>
            <person name="Morgan W.R."/>
            <person name="Tartar A."/>
        </authorList>
    </citation>
    <scope>NUCLEOTIDE SEQUENCE</scope>
    <source>
        <strain evidence="2">ARSEF 373</strain>
    </source>
</reference>
<dbReference type="PANTHER" id="PTHR34415:SF1">
    <property type="entry name" value="INTEGRASE CATALYTIC DOMAIN-CONTAINING PROTEIN"/>
    <property type="match status" value="1"/>
</dbReference>
<dbReference type="EMBL" id="DAKRPA010000009">
    <property type="protein sequence ID" value="DBA04376.1"/>
    <property type="molecule type" value="Genomic_DNA"/>
</dbReference>
<dbReference type="InterPro" id="IPR057191">
    <property type="entry name" value="DUF7869"/>
</dbReference>
<name>A0AAV2ZAC3_9STRA</name>
<keyword evidence="3" id="KW-1185">Reference proteome</keyword>
<reference evidence="2" key="2">
    <citation type="journal article" date="2023" name="Microbiol Resour">
        <title>Decontamination and Annotation of the Draft Genome Sequence of the Oomycete Lagenidium giganteum ARSEF 373.</title>
        <authorList>
            <person name="Morgan W.R."/>
            <person name="Tartar A."/>
        </authorList>
    </citation>
    <scope>NUCLEOTIDE SEQUENCE</scope>
    <source>
        <strain evidence="2">ARSEF 373</strain>
    </source>
</reference>
<dbReference type="AlphaFoldDB" id="A0AAV2ZAC3"/>
<comment type="caution">
    <text evidence="2">The sequence shown here is derived from an EMBL/GenBank/DDBJ whole genome shotgun (WGS) entry which is preliminary data.</text>
</comment>
<evidence type="ECO:0000259" key="1">
    <source>
        <dbReference type="Pfam" id="PF25273"/>
    </source>
</evidence>